<evidence type="ECO:0000313" key="3">
    <source>
        <dbReference type="Proteomes" id="UP001642540"/>
    </source>
</evidence>
<feature type="compositionally biased region" description="Basic and acidic residues" evidence="1">
    <location>
        <begin position="1"/>
        <end position="17"/>
    </location>
</feature>
<feature type="compositionally biased region" description="Polar residues" evidence="1">
    <location>
        <begin position="104"/>
        <end position="119"/>
    </location>
</feature>
<evidence type="ECO:0000256" key="1">
    <source>
        <dbReference type="SAM" id="MobiDB-lite"/>
    </source>
</evidence>
<comment type="caution">
    <text evidence="2">The sequence shown here is derived from an EMBL/GenBank/DDBJ whole genome shotgun (WGS) entry which is preliminary data.</text>
</comment>
<keyword evidence="3" id="KW-1185">Reference proteome</keyword>
<gene>
    <name evidence="2" type="ORF">ODALV1_LOCUS27232</name>
</gene>
<proteinExistence type="predicted"/>
<sequence>MSKDGEDDPTARRDSPNLRRSKSSGSFGSVRFSEPLNDRDNLEGKYELLMGRSSVETADNAVEEAAEIAVPSQSSDAVSVLEQEVSSVVENIITGLNEVEEAEQPSTNRVSFGDQSENEGNFRKSIEVVDQPSYKEAETNADFVPTELVAEDIFDEIKVAHVEKAENQGAQNLHSFIISKTYSSENVVVLLNLRRMNDGEWVLDKTIAQGLKAETYGGLVSIDEYGFSTNPSTNQVPTPAPDPMPTSTVTPPSINAPIDEATNTYTEPESTENIGDIMEILKKMEEYVANVNKQIEAARKAAKNPPACAESSSKPSNPYDDLSYGDQLMKMFAFLVSQDIDTWNLCDDNCGECVRFEDNTETAITYWLRSLIDAVTSLCGWKFPFLWLIPSLNENIASAAQLLSQSRALLEQANQSGIVIQLAAKASMFPNFLPSPPTVSEGEIAVEAKEEKLNLAAAATLELNIESKSNMDEFF</sequence>
<protein>
    <submittedName>
        <fullName evidence="2">Uncharacterized protein</fullName>
    </submittedName>
</protein>
<organism evidence="2 3">
    <name type="scientific">Orchesella dallaii</name>
    <dbReference type="NCBI Taxonomy" id="48710"/>
    <lineage>
        <taxon>Eukaryota</taxon>
        <taxon>Metazoa</taxon>
        <taxon>Ecdysozoa</taxon>
        <taxon>Arthropoda</taxon>
        <taxon>Hexapoda</taxon>
        <taxon>Collembola</taxon>
        <taxon>Entomobryomorpha</taxon>
        <taxon>Entomobryoidea</taxon>
        <taxon>Orchesellidae</taxon>
        <taxon>Orchesellinae</taxon>
        <taxon>Orchesella</taxon>
    </lineage>
</organism>
<feature type="region of interest" description="Disordered" evidence="1">
    <location>
        <begin position="100"/>
        <end position="124"/>
    </location>
</feature>
<name>A0ABP1RX84_9HEXA</name>
<accession>A0ABP1RX84</accession>
<reference evidence="2 3" key="1">
    <citation type="submission" date="2024-08" db="EMBL/GenBank/DDBJ databases">
        <authorList>
            <person name="Cucini C."/>
            <person name="Frati F."/>
        </authorList>
    </citation>
    <scope>NUCLEOTIDE SEQUENCE [LARGE SCALE GENOMIC DNA]</scope>
</reference>
<dbReference type="EMBL" id="CAXLJM020000122">
    <property type="protein sequence ID" value="CAL8138136.1"/>
    <property type="molecule type" value="Genomic_DNA"/>
</dbReference>
<evidence type="ECO:0000313" key="2">
    <source>
        <dbReference type="EMBL" id="CAL8138136.1"/>
    </source>
</evidence>
<feature type="region of interest" description="Disordered" evidence="1">
    <location>
        <begin position="1"/>
        <end position="42"/>
    </location>
</feature>
<dbReference type="Proteomes" id="UP001642540">
    <property type="component" value="Unassembled WGS sequence"/>
</dbReference>